<dbReference type="EMBL" id="FXTP01000014">
    <property type="protein sequence ID" value="SMO88626.1"/>
    <property type="molecule type" value="Genomic_DNA"/>
</dbReference>
<dbReference type="Gene3D" id="1.10.260.40">
    <property type="entry name" value="lambda repressor-like DNA-binding domains"/>
    <property type="match status" value="1"/>
</dbReference>
<dbReference type="Proteomes" id="UP000317557">
    <property type="component" value="Unassembled WGS sequence"/>
</dbReference>
<evidence type="ECO:0000259" key="4">
    <source>
        <dbReference type="PROSITE" id="PS50932"/>
    </source>
</evidence>
<dbReference type="GO" id="GO:0003700">
    <property type="term" value="F:DNA-binding transcription factor activity"/>
    <property type="evidence" value="ECO:0007669"/>
    <property type="project" value="TreeGrafter"/>
</dbReference>
<reference evidence="5 6" key="1">
    <citation type="submission" date="2017-05" db="EMBL/GenBank/DDBJ databases">
        <authorList>
            <person name="Varghese N."/>
            <person name="Submissions S."/>
        </authorList>
    </citation>
    <scope>NUCLEOTIDE SEQUENCE [LARGE SCALE GENOMIC DNA]</scope>
    <source>
        <strain evidence="5 6">DSM 21985</strain>
    </source>
</reference>
<feature type="domain" description="HTH lacI-type" evidence="4">
    <location>
        <begin position="3"/>
        <end position="57"/>
    </location>
</feature>
<evidence type="ECO:0000313" key="5">
    <source>
        <dbReference type="EMBL" id="SMO88626.1"/>
    </source>
</evidence>
<dbReference type="InterPro" id="IPR028082">
    <property type="entry name" value="Peripla_BP_I"/>
</dbReference>
<gene>
    <name evidence="5" type="ORF">SAMN06265219_11418</name>
</gene>
<dbReference type="SUPFAM" id="SSF47413">
    <property type="entry name" value="lambda repressor-like DNA-binding domains"/>
    <property type="match status" value="1"/>
</dbReference>
<dbReference type="Gene3D" id="3.40.50.2300">
    <property type="match status" value="2"/>
</dbReference>
<dbReference type="InterPro" id="IPR010982">
    <property type="entry name" value="Lambda_DNA-bd_dom_sf"/>
</dbReference>
<dbReference type="PANTHER" id="PTHR30146:SF24">
    <property type="entry name" value="XYLOSE OPERON REGULATORY PROTEIN"/>
    <property type="match status" value="1"/>
</dbReference>
<dbReference type="GO" id="GO:0000976">
    <property type="term" value="F:transcription cis-regulatory region binding"/>
    <property type="evidence" value="ECO:0007669"/>
    <property type="project" value="TreeGrafter"/>
</dbReference>
<dbReference type="PANTHER" id="PTHR30146">
    <property type="entry name" value="LACI-RELATED TRANSCRIPTIONAL REPRESSOR"/>
    <property type="match status" value="1"/>
</dbReference>
<dbReference type="InterPro" id="IPR046335">
    <property type="entry name" value="LacI/GalR-like_sensor"/>
</dbReference>
<dbReference type="CDD" id="cd01392">
    <property type="entry name" value="HTH_LacI"/>
    <property type="match status" value="1"/>
</dbReference>
<dbReference type="InterPro" id="IPR000843">
    <property type="entry name" value="HTH_LacI"/>
</dbReference>
<dbReference type="CDD" id="cd06267">
    <property type="entry name" value="PBP1_LacI_sugar_binding-like"/>
    <property type="match status" value="1"/>
</dbReference>
<name>A0A521EXL3_9BACT</name>
<organism evidence="5 6">
    <name type="scientific">Gracilimonas mengyeensis</name>
    <dbReference type="NCBI Taxonomy" id="1302730"/>
    <lineage>
        <taxon>Bacteria</taxon>
        <taxon>Pseudomonadati</taxon>
        <taxon>Balneolota</taxon>
        <taxon>Balneolia</taxon>
        <taxon>Balneolales</taxon>
        <taxon>Balneolaceae</taxon>
        <taxon>Gracilimonas</taxon>
    </lineage>
</organism>
<dbReference type="Pfam" id="PF13377">
    <property type="entry name" value="Peripla_BP_3"/>
    <property type="match status" value="1"/>
</dbReference>
<dbReference type="RefSeq" id="WP_142455477.1">
    <property type="nucleotide sequence ID" value="NZ_FXTP01000014.1"/>
</dbReference>
<keyword evidence="3" id="KW-0804">Transcription</keyword>
<evidence type="ECO:0000313" key="6">
    <source>
        <dbReference type="Proteomes" id="UP000317557"/>
    </source>
</evidence>
<evidence type="ECO:0000256" key="2">
    <source>
        <dbReference type="ARBA" id="ARBA00023125"/>
    </source>
</evidence>
<keyword evidence="1" id="KW-0805">Transcription regulation</keyword>
<dbReference type="Pfam" id="PF00356">
    <property type="entry name" value="LacI"/>
    <property type="match status" value="1"/>
</dbReference>
<dbReference type="PROSITE" id="PS50932">
    <property type="entry name" value="HTH_LACI_2"/>
    <property type="match status" value="1"/>
</dbReference>
<dbReference type="AlphaFoldDB" id="A0A521EXL3"/>
<evidence type="ECO:0000256" key="1">
    <source>
        <dbReference type="ARBA" id="ARBA00023015"/>
    </source>
</evidence>
<dbReference type="SUPFAM" id="SSF53822">
    <property type="entry name" value="Periplasmic binding protein-like I"/>
    <property type="match status" value="1"/>
</dbReference>
<dbReference type="OrthoDB" id="9768806at2"/>
<keyword evidence="6" id="KW-1185">Reference proteome</keyword>
<evidence type="ECO:0000256" key="3">
    <source>
        <dbReference type="ARBA" id="ARBA00023163"/>
    </source>
</evidence>
<protein>
    <submittedName>
        <fullName evidence="5">Transcriptional regulator, LacI family</fullName>
    </submittedName>
</protein>
<proteinExistence type="predicted"/>
<keyword evidence="2" id="KW-0238">DNA-binding</keyword>
<dbReference type="SMART" id="SM00354">
    <property type="entry name" value="HTH_LACI"/>
    <property type="match status" value="1"/>
</dbReference>
<accession>A0A521EXL3</accession>
<sequence>MKVTLKDIAEKSGYSISTVSRVLSGSGNISTKVQKEITKIAEEVNYPFSKSKVPIYSSGRLHIALITDFREGEFYASFFYGFSIAARETGVKLSLIDVFDHEEDLIETINDFDEQTIDGLCLFMPEMDHEDYNNLLDKIDQNLPMVSNAMIQSPVIPTITFDGYSGGHLAAEHFISKNYTSFGIIKGPFEKAESRFRYNGFKDHLEQSGQTLTWEADGDFMFESGIDAYQKYKKLQKKPEAIFISNDLMTKGFLEAAKDDGLKIPEELAIISYDNTPMCRESYPPISAISTNFIELGKETFKVLKDIYDNNHLQKGTLNLIPVSLVDRETT</sequence>